<name>A0ACB7FGT4_NIBAL</name>
<dbReference type="Proteomes" id="UP000805704">
    <property type="component" value="Chromosome 11"/>
</dbReference>
<organism evidence="1 2">
    <name type="scientific">Nibea albiflora</name>
    <name type="common">Yellow drum</name>
    <name type="synonym">Corvina albiflora</name>
    <dbReference type="NCBI Taxonomy" id="240163"/>
    <lineage>
        <taxon>Eukaryota</taxon>
        <taxon>Metazoa</taxon>
        <taxon>Chordata</taxon>
        <taxon>Craniata</taxon>
        <taxon>Vertebrata</taxon>
        <taxon>Euteleostomi</taxon>
        <taxon>Actinopterygii</taxon>
        <taxon>Neopterygii</taxon>
        <taxon>Teleostei</taxon>
        <taxon>Neoteleostei</taxon>
        <taxon>Acanthomorphata</taxon>
        <taxon>Eupercaria</taxon>
        <taxon>Sciaenidae</taxon>
        <taxon>Nibea</taxon>
    </lineage>
</organism>
<keyword evidence="1" id="KW-0675">Receptor</keyword>
<proteinExistence type="predicted"/>
<accession>A0ACB7FGT4</accession>
<evidence type="ECO:0000313" key="1">
    <source>
        <dbReference type="EMBL" id="KAG8013637.1"/>
    </source>
</evidence>
<protein>
    <submittedName>
        <fullName evidence="1">Ryanodine receptor 3</fullName>
    </submittedName>
</protein>
<gene>
    <name evidence="1" type="primary">RYR3</name>
    <name evidence="1" type="ORF">GBF38_022103</name>
</gene>
<reference evidence="1" key="1">
    <citation type="submission" date="2020-04" db="EMBL/GenBank/DDBJ databases">
        <title>A chromosome-scale assembly and high-density genetic map of the yellow drum (Nibea albiflora) genome.</title>
        <authorList>
            <person name="Xu D."/>
            <person name="Zhang W."/>
            <person name="Chen R."/>
            <person name="Tan P."/>
            <person name="Wang L."/>
            <person name="Song H."/>
            <person name="Tian L."/>
            <person name="Zhu Q."/>
            <person name="Wang B."/>
        </authorList>
    </citation>
    <scope>NUCLEOTIDE SEQUENCE</scope>
    <source>
        <strain evidence="1">ZJHYS-2018</strain>
    </source>
</reference>
<evidence type="ECO:0000313" key="2">
    <source>
        <dbReference type="Proteomes" id="UP000805704"/>
    </source>
</evidence>
<sequence>MRFNLFPGDRSVAPSDQFVVDSPDSLARDQAEGDRTNLSSKSDAESRKLLQLQERSLDFIATSLYFDGVYLAMDDEVVLQCVACIQKENRKFCLAAEGLGNRLCYLEPTSEA</sequence>
<keyword evidence="2" id="KW-1185">Reference proteome</keyword>
<dbReference type="EMBL" id="CM024799">
    <property type="protein sequence ID" value="KAG8013637.1"/>
    <property type="molecule type" value="Genomic_DNA"/>
</dbReference>
<comment type="caution">
    <text evidence="1">The sequence shown here is derived from an EMBL/GenBank/DDBJ whole genome shotgun (WGS) entry which is preliminary data.</text>
</comment>
<feature type="non-terminal residue" evidence="1">
    <location>
        <position position="112"/>
    </location>
</feature>